<evidence type="ECO:0000256" key="4">
    <source>
        <dbReference type="ARBA" id="ARBA00022741"/>
    </source>
</evidence>
<feature type="region of interest" description="Disordered" evidence="8">
    <location>
        <begin position="628"/>
        <end position="647"/>
    </location>
</feature>
<name>A0ABN8K6D0_9HYPH</name>
<dbReference type="Proteomes" id="UP001153050">
    <property type="component" value="Unassembled WGS sequence"/>
</dbReference>
<dbReference type="Gene3D" id="3.40.50.620">
    <property type="entry name" value="HUPs"/>
    <property type="match status" value="1"/>
</dbReference>
<dbReference type="RefSeq" id="WP_254020566.1">
    <property type="nucleotide sequence ID" value="NZ_CAKXZT010000146.1"/>
</dbReference>
<dbReference type="Gene3D" id="3.60.20.10">
    <property type="entry name" value="Glutamine Phosphoribosylpyrophosphate, subunit 1, domain 1"/>
    <property type="match status" value="1"/>
</dbReference>
<dbReference type="EC" id="6.3.5.4" evidence="3"/>
<dbReference type="InterPro" id="IPR017932">
    <property type="entry name" value="GATase_2_dom"/>
</dbReference>
<dbReference type="SUPFAM" id="SSF52402">
    <property type="entry name" value="Adenine nucleotide alpha hydrolases-like"/>
    <property type="match status" value="1"/>
</dbReference>
<dbReference type="GO" id="GO:0004066">
    <property type="term" value="F:asparagine synthase (glutamine-hydrolyzing) activity"/>
    <property type="evidence" value="ECO:0007669"/>
    <property type="project" value="UniProtKB-EC"/>
</dbReference>
<comment type="similarity">
    <text evidence="2">Belongs to the asparagine synthetase family.</text>
</comment>
<accession>A0ABN8K6D0</accession>
<keyword evidence="10" id="KW-0436">Ligase</keyword>
<evidence type="ECO:0000256" key="8">
    <source>
        <dbReference type="SAM" id="MobiDB-lite"/>
    </source>
</evidence>
<keyword evidence="6" id="KW-0315">Glutamine amidotransferase</keyword>
<sequence length="647" mass="71884">MCGLFGWFGEKPRSGDEQVGVLSRLLQHRGPDDAGYESGAGWGLGFRRLSILDLSPLGHQPMVSPEGRYWLIFNGEIYNYIELRQTLEREGEQFQSGSDTEVLVHLLAREGARALCRLNGMFGFAFVDTHARTFIIARDRLGVKPLYYHLGQGSLRFASELKALLAWSDAPREVDPAAVAEYLALNYLSTDRCIFKGYQKLPPAHYLAGRLDEPHRARLGQYWQVADEEAGTDALSSAQLDHLLALLTDATRIRLRSDVPVGIFLSGGIDSGLVAALAGEAAEGTRPLALTVGFSERDYDESDFARATAERAGLEHRLIVQQPASLSDIDRLAWFYDEPFGDASALPTFALCQAAAEHATVFLTGDGGDEAFGGYRRYVEAQRYRWLAALPPPIGWAMRGLSQMLPVLSSYRHRLLKSGLRDGGYAAAFDGVPTDPALQLAIGPVVRDHFAGAGAPLWERWSATRGQTIQARQQALDYALYLPDDILVKMDRASMAHSIEVRSPFLDYRVVEWAARLPRAALLNTREGKLPLRKLAERLLPTQVQRGSKRGFGVPLRAWFQQPSGQTFLRERLLSREAKARGFWDVTCVERIIEAHTWAGGRDFGPLLWRLLFLDAWSRTYVDSDTFLQGPPSAMGNGNPPRLKEVA</sequence>
<comment type="pathway">
    <text evidence="1">Amino-acid biosynthesis; L-asparagine biosynthesis; L-asparagine from L-aspartate (L-Gln route): step 1/1.</text>
</comment>
<dbReference type="PROSITE" id="PS51278">
    <property type="entry name" value="GATASE_TYPE_2"/>
    <property type="match status" value="1"/>
</dbReference>
<evidence type="ECO:0000313" key="10">
    <source>
        <dbReference type="EMBL" id="CAH2405820.1"/>
    </source>
</evidence>
<evidence type="ECO:0000256" key="5">
    <source>
        <dbReference type="ARBA" id="ARBA00022840"/>
    </source>
</evidence>
<evidence type="ECO:0000256" key="2">
    <source>
        <dbReference type="ARBA" id="ARBA00005752"/>
    </source>
</evidence>
<evidence type="ECO:0000313" key="11">
    <source>
        <dbReference type="Proteomes" id="UP001153050"/>
    </source>
</evidence>
<dbReference type="Pfam" id="PF00733">
    <property type="entry name" value="Asn_synthase"/>
    <property type="match status" value="1"/>
</dbReference>
<evidence type="ECO:0000259" key="9">
    <source>
        <dbReference type="PROSITE" id="PS51278"/>
    </source>
</evidence>
<comment type="caution">
    <text evidence="10">The sequence shown here is derived from an EMBL/GenBank/DDBJ whole genome shotgun (WGS) entry which is preliminary data.</text>
</comment>
<dbReference type="NCBIfam" id="TIGR01536">
    <property type="entry name" value="asn_synth_AEB"/>
    <property type="match status" value="1"/>
</dbReference>
<evidence type="ECO:0000256" key="1">
    <source>
        <dbReference type="ARBA" id="ARBA00005187"/>
    </source>
</evidence>
<dbReference type="InterPro" id="IPR001962">
    <property type="entry name" value="Asn_synthase"/>
</dbReference>
<dbReference type="PANTHER" id="PTHR43284:SF1">
    <property type="entry name" value="ASPARAGINE SYNTHETASE"/>
    <property type="match status" value="1"/>
</dbReference>
<keyword evidence="11" id="KW-1185">Reference proteome</keyword>
<keyword evidence="5" id="KW-0067">ATP-binding</keyword>
<dbReference type="PIRSF" id="PIRSF001589">
    <property type="entry name" value="Asn_synthetase_glu-h"/>
    <property type="match status" value="1"/>
</dbReference>
<dbReference type="CDD" id="cd00712">
    <property type="entry name" value="AsnB"/>
    <property type="match status" value="1"/>
</dbReference>
<dbReference type="PANTHER" id="PTHR43284">
    <property type="entry name" value="ASPARAGINE SYNTHETASE (GLUTAMINE-HYDROLYZING)"/>
    <property type="match status" value="1"/>
</dbReference>
<evidence type="ECO:0000256" key="3">
    <source>
        <dbReference type="ARBA" id="ARBA00012737"/>
    </source>
</evidence>
<dbReference type="EMBL" id="CAKXZT010000146">
    <property type="protein sequence ID" value="CAH2405820.1"/>
    <property type="molecule type" value="Genomic_DNA"/>
</dbReference>
<dbReference type="InterPro" id="IPR014729">
    <property type="entry name" value="Rossmann-like_a/b/a_fold"/>
</dbReference>
<reference evidence="10 11" key="1">
    <citation type="submission" date="2022-03" db="EMBL/GenBank/DDBJ databases">
        <authorList>
            <person name="Brunel B."/>
        </authorList>
    </citation>
    <scope>NUCLEOTIDE SEQUENCE [LARGE SCALE GENOMIC DNA]</scope>
    <source>
        <strain evidence="10">STM5069sample</strain>
    </source>
</reference>
<dbReference type="Pfam" id="PF13537">
    <property type="entry name" value="GATase_7"/>
    <property type="match status" value="1"/>
</dbReference>
<organism evidence="10 11">
    <name type="scientific">Mesorhizobium escarrei</name>
    <dbReference type="NCBI Taxonomy" id="666018"/>
    <lineage>
        <taxon>Bacteria</taxon>
        <taxon>Pseudomonadati</taxon>
        <taxon>Pseudomonadota</taxon>
        <taxon>Alphaproteobacteria</taxon>
        <taxon>Hyphomicrobiales</taxon>
        <taxon>Phyllobacteriaceae</taxon>
        <taxon>Mesorhizobium</taxon>
    </lineage>
</organism>
<keyword evidence="4" id="KW-0547">Nucleotide-binding</keyword>
<protein>
    <recommendedName>
        <fullName evidence="3">asparagine synthase (glutamine-hydrolyzing)</fullName>
        <ecNumber evidence="3">6.3.5.4</ecNumber>
    </recommendedName>
</protein>
<dbReference type="InterPro" id="IPR029055">
    <property type="entry name" value="Ntn_hydrolases_N"/>
</dbReference>
<dbReference type="SUPFAM" id="SSF56235">
    <property type="entry name" value="N-terminal nucleophile aminohydrolases (Ntn hydrolases)"/>
    <property type="match status" value="1"/>
</dbReference>
<feature type="domain" description="Glutamine amidotransferase type-2" evidence="9">
    <location>
        <begin position="2"/>
        <end position="185"/>
    </location>
</feature>
<dbReference type="InterPro" id="IPR033738">
    <property type="entry name" value="AsnB_N"/>
</dbReference>
<dbReference type="InterPro" id="IPR006426">
    <property type="entry name" value="Asn_synth_AEB"/>
</dbReference>
<evidence type="ECO:0000256" key="6">
    <source>
        <dbReference type="ARBA" id="ARBA00022962"/>
    </source>
</evidence>
<evidence type="ECO:0000256" key="7">
    <source>
        <dbReference type="ARBA" id="ARBA00048741"/>
    </source>
</evidence>
<comment type="catalytic activity">
    <reaction evidence="7">
        <text>L-aspartate + L-glutamine + ATP + H2O = L-asparagine + L-glutamate + AMP + diphosphate + H(+)</text>
        <dbReference type="Rhea" id="RHEA:12228"/>
        <dbReference type="ChEBI" id="CHEBI:15377"/>
        <dbReference type="ChEBI" id="CHEBI:15378"/>
        <dbReference type="ChEBI" id="CHEBI:29985"/>
        <dbReference type="ChEBI" id="CHEBI:29991"/>
        <dbReference type="ChEBI" id="CHEBI:30616"/>
        <dbReference type="ChEBI" id="CHEBI:33019"/>
        <dbReference type="ChEBI" id="CHEBI:58048"/>
        <dbReference type="ChEBI" id="CHEBI:58359"/>
        <dbReference type="ChEBI" id="CHEBI:456215"/>
        <dbReference type="EC" id="6.3.5.4"/>
    </reaction>
</comment>
<proteinExistence type="inferred from homology"/>
<dbReference type="InterPro" id="IPR051786">
    <property type="entry name" value="ASN_synthetase/amidase"/>
</dbReference>
<dbReference type="CDD" id="cd01991">
    <property type="entry name" value="Asn_synthase_B_C"/>
    <property type="match status" value="1"/>
</dbReference>
<gene>
    <name evidence="10" type="ORF">MES5069_50020</name>
</gene>